<geneLocation type="plasmid" evidence="1">
    <name>pGZAF1_VIM</name>
</geneLocation>
<dbReference type="RefSeq" id="WP_086069981.1">
    <property type="nucleotide sequence ID" value="NZ_CP039545.1"/>
</dbReference>
<evidence type="ECO:0000313" key="1">
    <source>
        <dbReference type="EMBL" id="ASD48478.1"/>
    </source>
</evidence>
<reference evidence="1" key="1">
    <citation type="submission" date="2017-02" db="EMBL/GenBank/DDBJ databases">
        <title>Emergence of VIM metallo-beta-lactamase producing Alcaligenes faecalis in GAZA, Palestine.</title>
        <authorList>
            <person name="Al Laham N."/>
            <person name="Chavda K."/>
            <person name="Cienfuegos V."/>
            <person name="Kreiswirth B."/>
            <person name="Chen L."/>
        </authorList>
    </citation>
    <scope>NUCLEOTIDE SEQUENCE</scope>
    <source>
        <strain evidence="1">GZAF1</strain>
        <plasmid evidence="1">pGZAF1_VIM</plasmid>
    </source>
</reference>
<name>A0A1Z3ML16_ALCFA</name>
<protein>
    <submittedName>
        <fullName evidence="1">Uncharacterized protein</fullName>
    </submittedName>
</protein>
<proteinExistence type="predicted"/>
<organism evidence="1">
    <name type="scientific">Alcaligenes faecalis</name>
    <dbReference type="NCBI Taxonomy" id="511"/>
    <lineage>
        <taxon>Bacteria</taxon>
        <taxon>Pseudomonadati</taxon>
        <taxon>Pseudomonadota</taxon>
        <taxon>Betaproteobacteria</taxon>
        <taxon>Burkholderiales</taxon>
        <taxon>Alcaligenaceae</taxon>
        <taxon>Alcaligenes</taxon>
    </lineage>
</organism>
<sequence>MIVSTLLSKFGYVRQEPGLVLLSIDDVEVIDEALEIYQARLPTQRYGRFFEAAAAAREKVKAVEPGLFRKFLNY</sequence>
<dbReference type="EMBL" id="KY623659">
    <property type="protein sequence ID" value="ASD48478.1"/>
    <property type="molecule type" value="Genomic_DNA"/>
</dbReference>
<keyword evidence="1" id="KW-0614">Plasmid</keyword>
<dbReference type="AlphaFoldDB" id="A0A1Z3ML16"/>
<accession>A0A1Z3ML16</accession>